<feature type="domain" description="FAS1-like dehydratase" evidence="1">
    <location>
        <begin position="5"/>
        <end position="153"/>
    </location>
</feature>
<keyword evidence="3" id="KW-1185">Reference proteome</keyword>
<protein>
    <submittedName>
        <fullName evidence="2">MaoC family dehydratase</fullName>
    </submittedName>
</protein>
<dbReference type="EMBL" id="JAAXLS010000001">
    <property type="protein sequence ID" value="NKQ51602.1"/>
    <property type="molecule type" value="Genomic_DNA"/>
</dbReference>
<dbReference type="SUPFAM" id="SSF54637">
    <property type="entry name" value="Thioesterase/thiol ester dehydrase-isomerase"/>
    <property type="match status" value="1"/>
</dbReference>
<gene>
    <name evidence="2" type="ORF">HFP15_01760</name>
</gene>
<name>A0ABX1IVT2_9PSEU</name>
<organism evidence="2 3">
    <name type="scientific">Amycolatopsis acididurans</name>
    <dbReference type="NCBI Taxonomy" id="2724524"/>
    <lineage>
        <taxon>Bacteria</taxon>
        <taxon>Bacillati</taxon>
        <taxon>Actinomycetota</taxon>
        <taxon>Actinomycetes</taxon>
        <taxon>Pseudonocardiales</taxon>
        <taxon>Pseudonocardiaceae</taxon>
        <taxon>Amycolatopsis</taxon>
    </lineage>
</organism>
<evidence type="ECO:0000259" key="1">
    <source>
        <dbReference type="Pfam" id="PF13452"/>
    </source>
</evidence>
<dbReference type="InterPro" id="IPR039569">
    <property type="entry name" value="FAS1-like_DH_region"/>
</dbReference>
<evidence type="ECO:0000313" key="3">
    <source>
        <dbReference type="Proteomes" id="UP000715441"/>
    </source>
</evidence>
<accession>A0ABX1IVT2</accession>
<dbReference type="Gene3D" id="3.10.129.10">
    <property type="entry name" value="Hotdog Thioesterase"/>
    <property type="match status" value="1"/>
</dbReference>
<comment type="caution">
    <text evidence="2">The sequence shown here is derived from an EMBL/GenBank/DDBJ whole genome shotgun (WGS) entry which is preliminary data.</text>
</comment>
<sequence length="162" mass="18082">MRAAQGAELSRTVSFPVSESDIRRWAIAVYFPEPPPPMFWDATAAERTIHKGIVAPEEFNPFAWMSADGPAVPDDGGYDPDSTEKGLGLRPPGLRNMLNGGVEVEYGVRMRPGDVITSVRRLGAYSERTGRLGTMLMTVFEDTWTNQRDERVKLSTMTLIRY</sequence>
<reference evidence="2 3" key="1">
    <citation type="submission" date="2020-04" db="EMBL/GenBank/DDBJ databases">
        <title>Novel species.</title>
        <authorList>
            <person name="Teo W.F.A."/>
            <person name="Lipun K."/>
            <person name="Srisuk N."/>
            <person name="Duangmal K."/>
        </authorList>
    </citation>
    <scope>NUCLEOTIDE SEQUENCE [LARGE SCALE GENOMIC DNA]</scope>
    <source>
        <strain evidence="2 3">K13G38</strain>
    </source>
</reference>
<dbReference type="Pfam" id="PF13452">
    <property type="entry name" value="FAS1_DH_region"/>
    <property type="match status" value="1"/>
</dbReference>
<dbReference type="Proteomes" id="UP000715441">
    <property type="component" value="Unassembled WGS sequence"/>
</dbReference>
<dbReference type="InterPro" id="IPR029069">
    <property type="entry name" value="HotDog_dom_sf"/>
</dbReference>
<evidence type="ECO:0000313" key="2">
    <source>
        <dbReference type="EMBL" id="NKQ51602.1"/>
    </source>
</evidence>
<proteinExistence type="predicted"/>